<feature type="compositionally biased region" description="Basic and acidic residues" evidence="1">
    <location>
        <begin position="37"/>
        <end position="59"/>
    </location>
</feature>
<accession>A0A9N9GCE9</accession>
<feature type="non-terminal residue" evidence="2">
    <location>
        <position position="97"/>
    </location>
</feature>
<dbReference type="InterPro" id="IPR011009">
    <property type="entry name" value="Kinase-like_dom_sf"/>
</dbReference>
<comment type="caution">
    <text evidence="2">The sequence shown here is derived from an EMBL/GenBank/DDBJ whole genome shotgun (WGS) entry which is preliminary data.</text>
</comment>
<evidence type="ECO:0000256" key="1">
    <source>
        <dbReference type="SAM" id="MobiDB-lite"/>
    </source>
</evidence>
<reference evidence="2" key="1">
    <citation type="submission" date="2021-06" db="EMBL/GenBank/DDBJ databases">
        <authorList>
            <person name="Kallberg Y."/>
            <person name="Tangrot J."/>
            <person name="Rosling A."/>
        </authorList>
    </citation>
    <scope>NUCLEOTIDE SEQUENCE</scope>
    <source>
        <strain evidence="2">IA702</strain>
    </source>
</reference>
<organism evidence="2 3">
    <name type="scientific">Paraglomus occultum</name>
    <dbReference type="NCBI Taxonomy" id="144539"/>
    <lineage>
        <taxon>Eukaryota</taxon>
        <taxon>Fungi</taxon>
        <taxon>Fungi incertae sedis</taxon>
        <taxon>Mucoromycota</taxon>
        <taxon>Glomeromycotina</taxon>
        <taxon>Glomeromycetes</taxon>
        <taxon>Paraglomerales</taxon>
        <taxon>Paraglomeraceae</taxon>
        <taxon>Paraglomus</taxon>
    </lineage>
</organism>
<dbReference type="Gene3D" id="3.30.200.20">
    <property type="entry name" value="Phosphorylase Kinase, domain 1"/>
    <property type="match status" value="1"/>
</dbReference>
<sequence>VYPATEIISRSSQSQGNISQLRNNSDESRSGFPDQSSRMETDERSLQSHQQDRQADIKVGRPIGTGSYGVEYKATMKHTGMPIALKTLVWRPDDCEE</sequence>
<feature type="compositionally biased region" description="Polar residues" evidence="1">
    <location>
        <begin position="8"/>
        <end position="23"/>
    </location>
</feature>
<keyword evidence="3" id="KW-1185">Reference proteome</keyword>
<dbReference type="Proteomes" id="UP000789572">
    <property type="component" value="Unassembled WGS sequence"/>
</dbReference>
<dbReference type="EMBL" id="CAJVPJ010001473">
    <property type="protein sequence ID" value="CAG8592598.1"/>
    <property type="molecule type" value="Genomic_DNA"/>
</dbReference>
<gene>
    <name evidence="2" type="ORF">POCULU_LOCUS7053</name>
</gene>
<dbReference type="AlphaFoldDB" id="A0A9N9GCE9"/>
<protein>
    <submittedName>
        <fullName evidence="2">1073_t:CDS:1</fullName>
    </submittedName>
</protein>
<name>A0A9N9GCE9_9GLOM</name>
<feature type="region of interest" description="Disordered" evidence="1">
    <location>
        <begin position="1"/>
        <end position="65"/>
    </location>
</feature>
<evidence type="ECO:0000313" key="2">
    <source>
        <dbReference type="EMBL" id="CAG8592598.1"/>
    </source>
</evidence>
<dbReference type="SUPFAM" id="SSF56112">
    <property type="entry name" value="Protein kinase-like (PK-like)"/>
    <property type="match status" value="1"/>
</dbReference>
<proteinExistence type="predicted"/>
<evidence type="ECO:0000313" key="3">
    <source>
        <dbReference type="Proteomes" id="UP000789572"/>
    </source>
</evidence>